<feature type="transmembrane region" description="Helical" evidence="7">
    <location>
        <begin position="135"/>
        <end position="156"/>
    </location>
</feature>
<feature type="transmembrane region" description="Helical" evidence="7">
    <location>
        <begin position="46"/>
        <end position="63"/>
    </location>
</feature>
<dbReference type="OrthoDB" id="4849469at2759"/>
<comment type="caution">
    <text evidence="8">The sequence shown here is derived from an EMBL/GenBank/DDBJ whole genome shotgun (WGS) entry which is preliminary data.</text>
</comment>
<reference evidence="8" key="1">
    <citation type="journal article" date="2021" name="Nat. Commun.">
        <title>Genetic determinants of endophytism in the Arabidopsis root mycobiome.</title>
        <authorList>
            <person name="Mesny F."/>
            <person name="Miyauchi S."/>
            <person name="Thiergart T."/>
            <person name="Pickel B."/>
            <person name="Atanasova L."/>
            <person name="Karlsson M."/>
            <person name="Huettel B."/>
            <person name="Barry K.W."/>
            <person name="Haridas S."/>
            <person name="Chen C."/>
            <person name="Bauer D."/>
            <person name="Andreopoulos W."/>
            <person name="Pangilinan J."/>
            <person name="LaButti K."/>
            <person name="Riley R."/>
            <person name="Lipzen A."/>
            <person name="Clum A."/>
            <person name="Drula E."/>
            <person name="Henrissat B."/>
            <person name="Kohler A."/>
            <person name="Grigoriev I.V."/>
            <person name="Martin F.M."/>
            <person name="Hacquard S."/>
        </authorList>
    </citation>
    <scope>NUCLEOTIDE SEQUENCE</scope>
    <source>
        <strain evidence="8">MPI-CAGE-AT-0147</strain>
    </source>
</reference>
<comment type="subcellular location">
    <subcellularLocation>
        <location evidence="1">Endomembrane system</location>
        <topology evidence="1">Multi-pass membrane protein</topology>
    </subcellularLocation>
    <subcellularLocation>
        <location evidence="7">Vacuole membrane</location>
        <topology evidence="7">Multi-pass membrane protein</topology>
    </subcellularLocation>
</comment>
<feature type="transmembrane region" description="Helical" evidence="7">
    <location>
        <begin position="305"/>
        <end position="324"/>
    </location>
</feature>
<dbReference type="Proteomes" id="UP000738349">
    <property type="component" value="Unassembled WGS sequence"/>
</dbReference>
<accession>A0A9P9JC89</accession>
<dbReference type="PANTHER" id="PTHR10981:SF0">
    <property type="entry name" value="BATTENIN"/>
    <property type="match status" value="1"/>
</dbReference>
<feature type="transmembrane region" description="Helical" evidence="7">
    <location>
        <begin position="240"/>
        <end position="259"/>
    </location>
</feature>
<evidence type="ECO:0000256" key="1">
    <source>
        <dbReference type="ARBA" id="ARBA00004127"/>
    </source>
</evidence>
<organism evidence="8 9">
    <name type="scientific">Dactylonectria macrodidyma</name>
    <dbReference type="NCBI Taxonomy" id="307937"/>
    <lineage>
        <taxon>Eukaryota</taxon>
        <taxon>Fungi</taxon>
        <taxon>Dikarya</taxon>
        <taxon>Ascomycota</taxon>
        <taxon>Pezizomycotina</taxon>
        <taxon>Sordariomycetes</taxon>
        <taxon>Hypocreomycetidae</taxon>
        <taxon>Hypocreales</taxon>
        <taxon>Nectriaceae</taxon>
        <taxon>Dactylonectria</taxon>
    </lineage>
</organism>
<protein>
    <recommendedName>
        <fullName evidence="7">Protein BTN</fullName>
    </recommendedName>
</protein>
<evidence type="ECO:0000313" key="9">
    <source>
        <dbReference type="Proteomes" id="UP000738349"/>
    </source>
</evidence>
<keyword evidence="5 7" id="KW-1133">Transmembrane helix</keyword>
<dbReference type="GO" id="GO:0012505">
    <property type="term" value="C:endomembrane system"/>
    <property type="evidence" value="ECO:0007669"/>
    <property type="project" value="UniProtKB-SubCell"/>
</dbReference>
<keyword evidence="4" id="KW-0029">Amino-acid transport</keyword>
<dbReference type="PANTHER" id="PTHR10981">
    <property type="entry name" value="BATTENIN"/>
    <property type="match status" value="1"/>
</dbReference>
<sequence length="410" mass="44367">MIPSRTRCCGATLPSYLGFAILGLVNTIIPFIIFSANYLIIPYPRWVVILIETLPALATKLLLPHVLHRVPYWMRPLTAGACWILTAVVAGVTPPNVAPPLRIFTSVLASSASAAMEVSFLGMTRYYGRPGLAGWGAGVGAGAVVCAVLPYLLTVWMDAFLRSFIDFVYVLTGAMLMGFFVVLPGAPVNYPHGQQRRAKDDIEDGPEGASLLLLHPLEELTRLLSTKNRTDLFKGAVRPFMVPLFVAFATQAVVFPGVSRALPVSSAFDTFFAYFTTYGFAFQLGSFISRTLTPLLRTRSTRVPFTILWFAAAAVLLNAVFSLFSSTVLVGLLAFCAGMMGGTIYMMVMDKVLEEKALEPGINQEFCLQVVGAGETAGLVVGGLFGAILEASLCQWDIAAGNAHRWCTLR</sequence>
<name>A0A9P9JC89_9HYPO</name>
<evidence type="ECO:0000256" key="5">
    <source>
        <dbReference type="ARBA" id="ARBA00022989"/>
    </source>
</evidence>
<feature type="transmembrane region" description="Helical" evidence="7">
    <location>
        <begin position="72"/>
        <end position="91"/>
    </location>
</feature>
<comment type="similarity">
    <text evidence="7">Belongs to the battenin family.</text>
</comment>
<proteinExistence type="inferred from homology"/>
<dbReference type="PRINTS" id="PR01315">
    <property type="entry name" value="BATTENIN"/>
</dbReference>
<evidence type="ECO:0000313" key="8">
    <source>
        <dbReference type="EMBL" id="KAH7161229.1"/>
    </source>
</evidence>
<feature type="transmembrane region" description="Helical" evidence="7">
    <location>
        <begin position="330"/>
        <end position="348"/>
    </location>
</feature>
<keyword evidence="7" id="KW-0926">Vacuole</keyword>
<keyword evidence="6 7" id="KW-0472">Membrane</keyword>
<feature type="transmembrane region" description="Helical" evidence="7">
    <location>
        <begin position="168"/>
        <end position="190"/>
    </location>
</feature>
<dbReference type="GO" id="GO:0006865">
    <property type="term" value="P:amino acid transport"/>
    <property type="evidence" value="ECO:0007669"/>
    <property type="project" value="UniProtKB-KW"/>
</dbReference>
<dbReference type="GO" id="GO:0005774">
    <property type="term" value="C:vacuolar membrane"/>
    <property type="evidence" value="ECO:0007669"/>
    <property type="project" value="UniProtKB-SubCell"/>
</dbReference>
<keyword evidence="2" id="KW-0813">Transport</keyword>
<keyword evidence="9" id="KW-1185">Reference proteome</keyword>
<evidence type="ECO:0000256" key="3">
    <source>
        <dbReference type="ARBA" id="ARBA00022692"/>
    </source>
</evidence>
<feature type="transmembrane region" description="Helical" evidence="7">
    <location>
        <begin position="16"/>
        <end position="40"/>
    </location>
</feature>
<evidence type="ECO:0000256" key="7">
    <source>
        <dbReference type="RuleBase" id="RU361113"/>
    </source>
</evidence>
<keyword evidence="3 7" id="KW-0812">Transmembrane</keyword>
<evidence type="ECO:0000256" key="6">
    <source>
        <dbReference type="ARBA" id="ARBA00023136"/>
    </source>
</evidence>
<evidence type="ECO:0000256" key="2">
    <source>
        <dbReference type="ARBA" id="ARBA00022448"/>
    </source>
</evidence>
<dbReference type="AlphaFoldDB" id="A0A9P9JC89"/>
<dbReference type="GO" id="GO:0051453">
    <property type="term" value="P:regulation of intracellular pH"/>
    <property type="evidence" value="ECO:0007669"/>
    <property type="project" value="TreeGrafter"/>
</dbReference>
<dbReference type="Pfam" id="PF02487">
    <property type="entry name" value="CLN3"/>
    <property type="match status" value="1"/>
</dbReference>
<feature type="transmembrane region" description="Helical" evidence="7">
    <location>
        <begin position="103"/>
        <end position="123"/>
    </location>
</feature>
<dbReference type="EMBL" id="JAGMUV010000004">
    <property type="protein sequence ID" value="KAH7161229.1"/>
    <property type="molecule type" value="Genomic_DNA"/>
</dbReference>
<feature type="transmembrane region" description="Helical" evidence="7">
    <location>
        <begin position="271"/>
        <end position="293"/>
    </location>
</feature>
<gene>
    <name evidence="8" type="ORF">EDB81DRAFT_337341</name>
</gene>
<dbReference type="InterPro" id="IPR003492">
    <property type="entry name" value="Battenin_disease_Cln3"/>
</dbReference>
<evidence type="ECO:0000256" key="4">
    <source>
        <dbReference type="ARBA" id="ARBA00022970"/>
    </source>
</evidence>